<dbReference type="InterPro" id="IPR036424">
    <property type="entry name" value="UPP_synth-like_sf"/>
</dbReference>
<feature type="transmembrane region" description="Helical" evidence="14">
    <location>
        <begin position="367"/>
        <end position="389"/>
    </location>
</feature>
<evidence type="ECO:0000256" key="13">
    <source>
        <dbReference type="RuleBase" id="RU003750"/>
    </source>
</evidence>
<feature type="transmembrane region" description="Helical" evidence="14">
    <location>
        <begin position="401"/>
        <end position="422"/>
    </location>
</feature>
<evidence type="ECO:0000256" key="11">
    <source>
        <dbReference type="ARBA" id="ARBA00023136"/>
    </source>
</evidence>
<protein>
    <recommendedName>
        <fullName evidence="5">ditrans,polycis-polyprenyl diphosphate synthase [(2E,6E)-farnesyldiphosphate specific]</fullName>
        <ecNumber evidence="5">2.5.1.87</ecNumber>
    </recommendedName>
</protein>
<keyword evidence="11 14" id="KW-0472">Membrane</keyword>
<dbReference type="InterPro" id="IPR043130">
    <property type="entry name" value="CDP-OH_PTrfase_TM_dom"/>
</dbReference>
<feature type="transmembrane region" description="Helical" evidence="14">
    <location>
        <begin position="337"/>
        <end position="355"/>
    </location>
</feature>
<dbReference type="PROSITE" id="PS00379">
    <property type="entry name" value="CDP_ALCOHOL_P_TRANSF"/>
    <property type="match status" value="1"/>
</dbReference>
<comment type="caution">
    <text evidence="15">The sequence shown here is derived from an EMBL/GenBank/DDBJ whole genome shotgun (WGS) entry which is preliminary data.</text>
</comment>
<evidence type="ECO:0000256" key="8">
    <source>
        <dbReference type="ARBA" id="ARBA00022824"/>
    </source>
</evidence>
<dbReference type="Gene3D" id="1.20.120.1760">
    <property type="match status" value="1"/>
</dbReference>
<dbReference type="GO" id="GO:0016780">
    <property type="term" value="F:phosphotransferase activity, for other substituted phosphate groups"/>
    <property type="evidence" value="ECO:0007669"/>
    <property type="project" value="InterPro"/>
</dbReference>
<organism evidence="15 16">
    <name type="scientific">Punica granatum</name>
    <name type="common">Pomegranate</name>
    <dbReference type="NCBI Taxonomy" id="22663"/>
    <lineage>
        <taxon>Eukaryota</taxon>
        <taxon>Viridiplantae</taxon>
        <taxon>Streptophyta</taxon>
        <taxon>Embryophyta</taxon>
        <taxon>Tracheophyta</taxon>
        <taxon>Spermatophyta</taxon>
        <taxon>Magnoliopsida</taxon>
        <taxon>eudicotyledons</taxon>
        <taxon>Gunneridae</taxon>
        <taxon>Pentapetalae</taxon>
        <taxon>rosids</taxon>
        <taxon>malvids</taxon>
        <taxon>Myrtales</taxon>
        <taxon>Lythraceae</taxon>
        <taxon>Punica</taxon>
    </lineage>
</organism>
<keyword evidence="6 13" id="KW-0808">Transferase</keyword>
<evidence type="ECO:0000256" key="4">
    <source>
        <dbReference type="ARBA" id="ARBA00005432"/>
    </source>
</evidence>
<reference evidence="16" key="1">
    <citation type="journal article" date="2017" name="Plant J.">
        <title>The pomegranate (Punica granatum L.) genome and the genomics of punicalagin biosynthesis.</title>
        <authorList>
            <person name="Qin G."/>
            <person name="Xu C."/>
            <person name="Ming R."/>
            <person name="Tang H."/>
            <person name="Guyot R."/>
            <person name="Kramer E.M."/>
            <person name="Hu Y."/>
            <person name="Yi X."/>
            <person name="Qi Y."/>
            <person name="Xu X."/>
            <person name="Gao Z."/>
            <person name="Pan H."/>
            <person name="Jian J."/>
            <person name="Tian Y."/>
            <person name="Yue Z."/>
            <person name="Xu Y."/>
        </authorList>
    </citation>
    <scope>NUCLEOTIDE SEQUENCE [LARGE SCALE GENOMIC DNA]</scope>
    <source>
        <strain evidence="16">cv. Dabenzi</strain>
    </source>
</reference>
<evidence type="ECO:0000256" key="10">
    <source>
        <dbReference type="ARBA" id="ARBA00022989"/>
    </source>
</evidence>
<evidence type="ECO:0000256" key="9">
    <source>
        <dbReference type="ARBA" id="ARBA00022842"/>
    </source>
</evidence>
<comment type="similarity">
    <text evidence="13">Belongs to the CDP-alcohol phosphatidyltransferase class-I family.</text>
</comment>
<evidence type="ECO:0000256" key="2">
    <source>
        <dbReference type="ARBA" id="ARBA00004586"/>
    </source>
</evidence>
<keyword evidence="10 14" id="KW-1133">Transmembrane helix</keyword>
<dbReference type="EC" id="2.5.1.87" evidence="5"/>
<dbReference type="InterPro" id="IPR048254">
    <property type="entry name" value="CDP_ALCOHOL_P_TRANSF_CS"/>
</dbReference>
<dbReference type="Pfam" id="PF01066">
    <property type="entry name" value="CDP-OH_P_transf"/>
    <property type="match status" value="1"/>
</dbReference>
<evidence type="ECO:0000256" key="7">
    <source>
        <dbReference type="ARBA" id="ARBA00022692"/>
    </source>
</evidence>
<evidence type="ECO:0000313" key="15">
    <source>
        <dbReference type="EMBL" id="OWM75847.1"/>
    </source>
</evidence>
<comment type="subcellular location">
    <subcellularLocation>
        <location evidence="2">Endoplasmic reticulum membrane</location>
    </subcellularLocation>
</comment>
<name>A0A218WSJ1_PUNGR</name>
<accession>A0A218WSJ1</accession>
<proteinExistence type="inferred from homology"/>
<gene>
    <name evidence="15" type="ORF">CDL15_Pgr009491</name>
</gene>
<evidence type="ECO:0000256" key="6">
    <source>
        <dbReference type="ARBA" id="ARBA00022679"/>
    </source>
</evidence>
<evidence type="ECO:0000313" key="16">
    <source>
        <dbReference type="Proteomes" id="UP000197138"/>
    </source>
</evidence>
<comment type="similarity">
    <text evidence="4">Belongs to the UPP synthase family.</text>
</comment>
<dbReference type="PANTHER" id="PTHR21528:SF0">
    <property type="entry name" value="DEHYDRODOLICHYL DIPHOSPHATE SYNTHASE COMPLEX SUBUNIT NUS1"/>
    <property type="match status" value="1"/>
</dbReference>
<feature type="transmembrane region" description="Helical" evidence="14">
    <location>
        <begin position="6"/>
        <end position="24"/>
    </location>
</feature>
<keyword evidence="7 14" id="KW-0812">Transmembrane</keyword>
<comment type="catalytic activity">
    <reaction evidence="12">
        <text>n isopentenyl diphosphate + (2E,6E)-farnesyl diphosphate = a di-trans,poly-cis-polyprenyl diphosphate + n diphosphate</text>
        <dbReference type="Rhea" id="RHEA:53008"/>
        <dbReference type="Rhea" id="RHEA-COMP:19494"/>
        <dbReference type="ChEBI" id="CHEBI:33019"/>
        <dbReference type="ChEBI" id="CHEBI:128769"/>
        <dbReference type="ChEBI" id="CHEBI:136960"/>
        <dbReference type="ChEBI" id="CHEBI:175763"/>
        <dbReference type="EC" id="2.5.1.87"/>
    </reaction>
</comment>
<comment type="pathway">
    <text evidence="3">Protein modification; protein glycosylation.</text>
</comment>
<keyword evidence="8" id="KW-0256">Endoplasmic reticulum</keyword>
<dbReference type="EMBL" id="MTKT01003224">
    <property type="protein sequence ID" value="OWM75847.1"/>
    <property type="molecule type" value="Genomic_DNA"/>
</dbReference>
<dbReference type="AlphaFoldDB" id="A0A218WSJ1"/>
<dbReference type="SUPFAM" id="SSF64005">
    <property type="entry name" value="Undecaprenyl diphosphate synthase"/>
    <property type="match status" value="1"/>
</dbReference>
<evidence type="ECO:0000256" key="12">
    <source>
        <dbReference type="ARBA" id="ARBA00047353"/>
    </source>
</evidence>
<dbReference type="InterPro" id="IPR000462">
    <property type="entry name" value="CDP-OH_P_trans"/>
</dbReference>
<comment type="cofactor">
    <cofactor evidence="1">
        <name>Mg(2+)</name>
        <dbReference type="ChEBI" id="CHEBI:18420"/>
    </cofactor>
</comment>
<dbReference type="GO" id="GO:0045547">
    <property type="term" value="F:ditrans,polycis-polyprenyl diphosphate synthase [(2E,6E)-farnesyl diphosphate specific] activity"/>
    <property type="evidence" value="ECO:0007669"/>
    <property type="project" value="UniProtKB-EC"/>
</dbReference>
<evidence type="ECO:0000256" key="5">
    <source>
        <dbReference type="ARBA" id="ARBA00012596"/>
    </source>
</evidence>
<sequence length="499" mass="55837">MSSLAIHLLWLLIHLVISIFFFVLKIANVLESYLISSGFLKKYESINVGKLRYLAVVVDSEDALQINKVIKLVQWLADIGVKHVCLYDNEGILKKSKDIILKNLSCVKLFEEGDEQSLRGKKTMSLEFASQSDGKEALAKAANLLLKKHLKLRSLGENQEEKIFTEAHMTEALRAVGSGGPEPDLLLVYGPVRCHLGFPAWRLRYTEIVHMGPLKSLKYGSLLKAIYKFTLVRQNYGKKLLPLVCLPFRAGTFWFSMLLIDVFNRQVRDSPGSRLTYTYRKMCQSETTFDAVDGKQARRTNSSSPLGELFDHGCDALACAFETMAFGSTAMCGRDSFWFWVLSAVPFYGATWEHISNVYNVVRVRKGNMVLALAMHYPFVVLMVGVLTWDYLSPSDLMGRYPHLVILATGLAFGFLVGRMILAHLCDEPKGLKTNMCMSLVYLPFAIANALTAKLNDGVPLVDEFWVLLGFCIYTGTLLALLALAAPIDFAYFALSDSP</sequence>
<evidence type="ECO:0000256" key="3">
    <source>
        <dbReference type="ARBA" id="ARBA00004922"/>
    </source>
</evidence>
<dbReference type="Gene3D" id="3.40.1180.10">
    <property type="entry name" value="Decaprenyl diphosphate synthase-like"/>
    <property type="match status" value="1"/>
</dbReference>
<feature type="transmembrane region" description="Helical" evidence="14">
    <location>
        <begin position="465"/>
        <end position="495"/>
    </location>
</feature>
<dbReference type="Proteomes" id="UP000197138">
    <property type="component" value="Unassembled WGS sequence"/>
</dbReference>
<evidence type="ECO:0000256" key="14">
    <source>
        <dbReference type="SAM" id="Phobius"/>
    </source>
</evidence>
<dbReference type="GO" id="GO:0008654">
    <property type="term" value="P:phospholipid biosynthetic process"/>
    <property type="evidence" value="ECO:0007669"/>
    <property type="project" value="InterPro"/>
</dbReference>
<dbReference type="GO" id="GO:1904423">
    <property type="term" value="C:dehydrodolichyl diphosphate synthase complex"/>
    <property type="evidence" value="ECO:0007669"/>
    <property type="project" value="InterPro"/>
</dbReference>
<keyword evidence="9" id="KW-0460">Magnesium</keyword>
<evidence type="ECO:0000256" key="1">
    <source>
        <dbReference type="ARBA" id="ARBA00001946"/>
    </source>
</evidence>
<dbReference type="InterPro" id="IPR038887">
    <property type="entry name" value="Nus1/NgBR"/>
</dbReference>
<dbReference type="PANTHER" id="PTHR21528">
    <property type="entry name" value="DEHYDRODOLICHYL DIPHOSPHATE SYNTHASE COMPLEX SUBUNIT NUS1"/>
    <property type="match status" value="1"/>
</dbReference>
<dbReference type="GO" id="GO:0005789">
    <property type="term" value="C:endoplasmic reticulum membrane"/>
    <property type="evidence" value="ECO:0007669"/>
    <property type="project" value="UniProtKB-SubCell"/>
</dbReference>